<evidence type="ECO:0000256" key="1">
    <source>
        <dbReference type="ARBA" id="ARBA00010062"/>
    </source>
</evidence>
<dbReference type="EMBL" id="RCVM01000004">
    <property type="protein sequence ID" value="RLY04206.1"/>
    <property type="molecule type" value="Genomic_DNA"/>
</dbReference>
<feature type="chain" id="PRO_5039233584" evidence="3">
    <location>
        <begin position="20"/>
        <end position="386"/>
    </location>
</feature>
<reference evidence="5 6" key="1">
    <citation type="submission" date="2018-10" db="EMBL/GenBank/DDBJ databases">
        <title>Streptococcus hillyeri sp. nov., isolated from equine tracheal sample.</title>
        <authorList>
            <person name="Macfadyen A.C."/>
            <person name="Waller A."/>
            <person name="Paterson G.K."/>
        </authorList>
    </citation>
    <scope>NUCLEOTIDE SEQUENCE [LARGE SCALE GENOMIC DNA]</scope>
    <source>
        <strain evidence="5 6">28462</strain>
    </source>
</reference>
<dbReference type="AlphaFoldDB" id="A0A3L9DRY0"/>
<evidence type="ECO:0000256" key="3">
    <source>
        <dbReference type="SAM" id="SignalP"/>
    </source>
</evidence>
<dbReference type="OrthoDB" id="9783240at2"/>
<dbReference type="RefSeq" id="WP_121834963.1">
    <property type="nucleotide sequence ID" value="NZ_CP163513.1"/>
</dbReference>
<dbReference type="PROSITE" id="PS51257">
    <property type="entry name" value="PROKAR_LIPOPROTEIN"/>
    <property type="match status" value="1"/>
</dbReference>
<comment type="caution">
    <text evidence="5">The sequence shown here is derived from an EMBL/GenBank/DDBJ whole genome shotgun (WGS) entry which is preliminary data.</text>
</comment>
<evidence type="ECO:0000259" key="4">
    <source>
        <dbReference type="Pfam" id="PF13458"/>
    </source>
</evidence>
<evidence type="ECO:0000313" key="5">
    <source>
        <dbReference type="EMBL" id="RLY04206.1"/>
    </source>
</evidence>
<dbReference type="CDD" id="cd06347">
    <property type="entry name" value="PBP1_ABC_LivK_ligand_binding-like"/>
    <property type="match status" value="1"/>
</dbReference>
<sequence>MKKKFTVGMLAFASAAVLAACGAAPSASGSAGAGTEVGDTLKIGFNFELSGNTAAYGSAEKNAADLAVEELKAAGKKLEVVSQDNKSDNAEAATVATKLATEEKVNVMIGPATSGATAAAVPNATSAGVPLITPSGTQDSLTEGAGGKVNEFVFRTTFIDSYQGAVLSNYVTNTLKAKKVVLYYDNSSDYSKGIADVFKENYKGNIVIEEMFAAKDTDFQAALSKIKAADYEVIVMPGYYEEAGSIIKQAREMGIDKTIVSSDGFADSRMIELAGADNVDNVFYISGFSAKSSDKAAAFAKAYEAKYGEAPSMFAALAYDAVYLAVEAAEDAKTSKDIAANLAKVKDFEGVTGKMTIDEKHNPVKSAVMIGLTDGKETSSTVVEAK</sequence>
<evidence type="ECO:0000256" key="2">
    <source>
        <dbReference type="ARBA" id="ARBA00022729"/>
    </source>
</evidence>
<dbReference type="InterPro" id="IPR028081">
    <property type="entry name" value="Leu-bd"/>
</dbReference>
<dbReference type="PANTHER" id="PTHR30483">
    <property type="entry name" value="LEUCINE-SPECIFIC-BINDING PROTEIN"/>
    <property type="match status" value="1"/>
</dbReference>
<dbReference type="InterPro" id="IPR051010">
    <property type="entry name" value="BCAA_transport"/>
</dbReference>
<dbReference type="Proteomes" id="UP000279194">
    <property type="component" value="Unassembled WGS sequence"/>
</dbReference>
<keyword evidence="6" id="KW-1185">Reference proteome</keyword>
<proteinExistence type="inferred from homology"/>
<dbReference type="SUPFAM" id="SSF53822">
    <property type="entry name" value="Periplasmic binding protein-like I"/>
    <property type="match status" value="1"/>
</dbReference>
<feature type="domain" description="Leucine-binding protein" evidence="4">
    <location>
        <begin position="40"/>
        <end position="368"/>
    </location>
</feature>
<gene>
    <name evidence="5" type="ORF">EAF07_03810</name>
</gene>
<dbReference type="Pfam" id="PF13458">
    <property type="entry name" value="Peripla_BP_6"/>
    <property type="match status" value="1"/>
</dbReference>
<dbReference type="PANTHER" id="PTHR30483:SF6">
    <property type="entry name" value="PERIPLASMIC BINDING PROTEIN OF ABC TRANSPORTER FOR NATURAL AMINO ACIDS"/>
    <property type="match status" value="1"/>
</dbReference>
<dbReference type="Gene3D" id="3.40.50.2300">
    <property type="match status" value="2"/>
</dbReference>
<accession>A0A3L9DRY0</accession>
<dbReference type="InterPro" id="IPR028082">
    <property type="entry name" value="Peripla_BP_I"/>
</dbReference>
<organism evidence="5 6">
    <name type="scientific">Streptococcus hillyeri</name>
    <dbReference type="NCBI Taxonomy" id="2282420"/>
    <lineage>
        <taxon>Bacteria</taxon>
        <taxon>Bacillati</taxon>
        <taxon>Bacillota</taxon>
        <taxon>Bacilli</taxon>
        <taxon>Lactobacillales</taxon>
        <taxon>Streptococcaceae</taxon>
        <taxon>Streptococcus</taxon>
    </lineage>
</organism>
<feature type="signal peptide" evidence="3">
    <location>
        <begin position="1"/>
        <end position="19"/>
    </location>
</feature>
<evidence type="ECO:0000313" key="6">
    <source>
        <dbReference type="Proteomes" id="UP000279194"/>
    </source>
</evidence>
<protein>
    <submittedName>
        <fullName evidence="5">ABC transporter substrate-binding protein</fullName>
    </submittedName>
</protein>
<keyword evidence="2 3" id="KW-0732">Signal</keyword>
<comment type="similarity">
    <text evidence="1">Belongs to the leucine-binding protein family.</text>
</comment>
<name>A0A3L9DRY0_9STRE</name>